<dbReference type="Proteomes" id="UP000281549">
    <property type="component" value="Unassembled WGS sequence"/>
</dbReference>
<reference evidence="2" key="1">
    <citation type="journal article" date="2018" name="Nat. Microbiol.">
        <title>Leveraging single-cell genomics to expand the fungal tree of life.</title>
        <authorList>
            <person name="Ahrendt S.R."/>
            <person name="Quandt C.A."/>
            <person name="Ciobanu D."/>
            <person name="Clum A."/>
            <person name="Salamov A."/>
            <person name="Andreopoulos B."/>
            <person name="Cheng J.F."/>
            <person name="Woyke T."/>
            <person name="Pelin A."/>
            <person name="Henrissat B."/>
            <person name="Reynolds N.K."/>
            <person name="Benny G.L."/>
            <person name="Smith M.E."/>
            <person name="James T.Y."/>
            <person name="Grigoriev I.V."/>
        </authorList>
    </citation>
    <scope>NUCLEOTIDE SEQUENCE [LARGE SCALE GENOMIC DNA]</scope>
    <source>
        <strain evidence="2">CSF55</strain>
    </source>
</reference>
<evidence type="ECO:0000313" key="1">
    <source>
        <dbReference type="EMBL" id="RKP16526.1"/>
    </source>
</evidence>
<proteinExistence type="predicted"/>
<dbReference type="AlphaFoldDB" id="A0A4P9YBB7"/>
<organism evidence="1 2">
    <name type="scientific">Rozella allomycis (strain CSF55)</name>
    <dbReference type="NCBI Taxonomy" id="988480"/>
    <lineage>
        <taxon>Eukaryota</taxon>
        <taxon>Fungi</taxon>
        <taxon>Fungi incertae sedis</taxon>
        <taxon>Cryptomycota</taxon>
        <taxon>Cryptomycota incertae sedis</taxon>
        <taxon>Rozella</taxon>
    </lineage>
</organism>
<gene>
    <name evidence="1" type="ORF">ROZALSC1DRAFT_25171</name>
</gene>
<name>A0A4P9YBB7_ROZAC</name>
<sequence length="190" mass="21604">MPLNDITNIASRNHANVFKNDKSYRNIKIQSLKRVVNGTHSSPAPSDLRPLLTYKKSKSTKPKLEIYSDCSINLNVDESIPINSEQLLTTSTSLLEINQPENNKEPDQHLPLEKLEKSIDENHEIDGNDETSTPMPDNDEFRIVPEEENIYFSATQERRFPLDKIFVKETSTALPTTGCDAHIFSMYIAK</sequence>
<protein>
    <submittedName>
        <fullName evidence="1">Uncharacterized protein</fullName>
    </submittedName>
</protein>
<accession>A0A4P9YBB7</accession>
<evidence type="ECO:0000313" key="2">
    <source>
        <dbReference type="Proteomes" id="UP000281549"/>
    </source>
</evidence>
<dbReference type="EMBL" id="ML006453">
    <property type="protein sequence ID" value="RKP16526.1"/>
    <property type="molecule type" value="Genomic_DNA"/>
</dbReference>